<dbReference type="AlphaFoldDB" id="A0A5J9SES0"/>
<dbReference type="Proteomes" id="UP000324897">
    <property type="component" value="Unassembled WGS sequence"/>
</dbReference>
<accession>A0A5J9SES0</accession>
<evidence type="ECO:0008006" key="3">
    <source>
        <dbReference type="Google" id="ProtNLM"/>
    </source>
</evidence>
<keyword evidence="2" id="KW-1185">Reference proteome</keyword>
<evidence type="ECO:0000313" key="2">
    <source>
        <dbReference type="Proteomes" id="UP000324897"/>
    </source>
</evidence>
<reference evidence="1 2" key="1">
    <citation type="journal article" date="2019" name="Sci. Rep.">
        <title>A high-quality genome of Eragrostis curvula grass provides insights into Poaceae evolution and supports new strategies to enhance forage quality.</title>
        <authorList>
            <person name="Carballo J."/>
            <person name="Santos B.A.C.M."/>
            <person name="Zappacosta D."/>
            <person name="Garbus I."/>
            <person name="Selva J.P."/>
            <person name="Gallo C.A."/>
            <person name="Diaz A."/>
            <person name="Albertini E."/>
            <person name="Caccamo M."/>
            <person name="Echenique V."/>
        </authorList>
    </citation>
    <scope>NUCLEOTIDE SEQUENCE [LARGE SCALE GENOMIC DNA]</scope>
    <source>
        <strain evidence="2">cv. Victoria</strain>
        <tissue evidence="1">Leaf</tissue>
    </source>
</reference>
<dbReference type="InterPro" id="IPR036047">
    <property type="entry name" value="F-box-like_dom_sf"/>
</dbReference>
<dbReference type="InterPro" id="IPR055336">
    <property type="entry name" value="At4g00755-like"/>
</dbReference>
<comment type="caution">
    <text evidence="1">The sequence shown here is derived from an EMBL/GenBank/DDBJ whole genome shotgun (WGS) entry which is preliminary data.</text>
</comment>
<dbReference type="PANTHER" id="PTHR39741">
    <property type="entry name" value="F-BOX DOMAIN CONTAINING PROTEIN, EXPRESSED"/>
    <property type="match status" value="1"/>
</dbReference>
<protein>
    <recommendedName>
        <fullName evidence="3">F-box domain-containing protein</fullName>
    </recommendedName>
</protein>
<dbReference type="SUPFAM" id="SSF81383">
    <property type="entry name" value="F-box domain"/>
    <property type="match status" value="1"/>
</dbReference>
<proteinExistence type="predicted"/>
<dbReference type="Gramene" id="TVT97681">
    <property type="protein sequence ID" value="TVT97681"/>
    <property type="gene ID" value="EJB05_57060"/>
</dbReference>
<organism evidence="1 2">
    <name type="scientific">Eragrostis curvula</name>
    <name type="common">weeping love grass</name>
    <dbReference type="NCBI Taxonomy" id="38414"/>
    <lineage>
        <taxon>Eukaryota</taxon>
        <taxon>Viridiplantae</taxon>
        <taxon>Streptophyta</taxon>
        <taxon>Embryophyta</taxon>
        <taxon>Tracheophyta</taxon>
        <taxon>Spermatophyta</taxon>
        <taxon>Magnoliopsida</taxon>
        <taxon>Liliopsida</taxon>
        <taxon>Poales</taxon>
        <taxon>Poaceae</taxon>
        <taxon>PACMAD clade</taxon>
        <taxon>Chloridoideae</taxon>
        <taxon>Eragrostideae</taxon>
        <taxon>Eragrostidinae</taxon>
        <taxon>Eragrostis</taxon>
    </lineage>
</organism>
<name>A0A5J9SES0_9POAL</name>
<gene>
    <name evidence="1" type="ORF">EJB05_57060</name>
</gene>
<sequence>MGLVGEKEAASPGVDFLEWLGPDTSAVVFALLRDPADIARASVVSRSWRTIVLATHFSKIQCLRICPDVANFTRIEQVTSANHSNSNGELAESSAATAAAWEIHERDHMVYTHLTHTLLSPRTSQNCIAGCIGASSTDNFPEETIENTLDPWEVVDLEPSYWSSGGHADPDVPEYLVYRLCSDLCLINEIRVQPFRAFFQAGHPIFSAQYVRFRLGYPKTPLQPEDLVSDENEGKLIADNNYIWTYTSPEFPMLQENVLQSFELPRSVLCIGGVVKVELLGRVQKQQADDLYYICVTHVQILGTPLSSEFGAAASISDLVLKYCSAPVHSSCSKLSGSRSKWRNFEARLWREVTGQGIGLNQELLGRLLGPSLQFLVDDDDEMKDASPT</sequence>
<dbReference type="OrthoDB" id="63379at2759"/>
<dbReference type="EMBL" id="RWGY01000963">
    <property type="protein sequence ID" value="TVT97681.1"/>
    <property type="molecule type" value="Genomic_DNA"/>
</dbReference>
<evidence type="ECO:0000313" key="1">
    <source>
        <dbReference type="EMBL" id="TVT97681.1"/>
    </source>
</evidence>
<dbReference type="PANTHER" id="PTHR39741:SF18">
    <property type="entry name" value="F-BOX DOMAIN CONTAINING PROTEIN, EXPRESSED"/>
    <property type="match status" value="1"/>
</dbReference>